<dbReference type="AlphaFoldDB" id="A0ABD2N8X7"/>
<keyword evidence="2" id="KW-1185">Reference proteome</keyword>
<protein>
    <submittedName>
        <fullName evidence="1">Uncharacterized protein</fullName>
    </submittedName>
</protein>
<name>A0ABD2N8X7_9CUCU</name>
<organism evidence="1 2">
    <name type="scientific">Cryptolaemus montrouzieri</name>
    <dbReference type="NCBI Taxonomy" id="559131"/>
    <lineage>
        <taxon>Eukaryota</taxon>
        <taxon>Metazoa</taxon>
        <taxon>Ecdysozoa</taxon>
        <taxon>Arthropoda</taxon>
        <taxon>Hexapoda</taxon>
        <taxon>Insecta</taxon>
        <taxon>Pterygota</taxon>
        <taxon>Neoptera</taxon>
        <taxon>Endopterygota</taxon>
        <taxon>Coleoptera</taxon>
        <taxon>Polyphaga</taxon>
        <taxon>Cucujiformia</taxon>
        <taxon>Coccinelloidea</taxon>
        <taxon>Coccinellidae</taxon>
        <taxon>Scymninae</taxon>
        <taxon>Scymnini</taxon>
        <taxon>Cryptolaemus</taxon>
    </lineage>
</organism>
<comment type="caution">
    <text evidence="1">The sequence shown here is derived from an EMBL/GenBank/DDBJ whole genome shotgun (WGS) entry which is preliminary data.</text>
</comment>
<evidence type="ECO:0000313" key="1">
    <source>
        <dbReference type="EMBL" id="KAL3275064.1"/>
    </source>
</evidence>
<reference evidence="1 2" key="1">
    <citation type="journal article" date="2021" name="BMC Biol.">
        <title>Horizontally acquired antibacterial genes associated with adaptive radiation of ladybird beetles.</title>
        <authorList>
            <person name="Li H.S."/>
            <person name="Tang X.F."/>
            <person name="Huang Y.H."/>
            <person name="Xu Z.Y."/>
            <person name="Chen M.L."/>
            <person name="Du X.Y."/>
            <person name="Qiu B.Y."/>
            <person name="Chen P.T."/>
            <person name="Zhang W."/>
            <person name="Slipinski A."/>
            <person name="Escalona H.E."/>
            <person name="Waterhouse R.M."/>
            <person name="Zwick A."/>
            <person name="Pang H."/>
        </authorList>
    </citation>
    <scope>NUCLEOTIDE SEQUENCE [LARGE SCALE GENOMIC DNA]</scope>
    <source>
        <strain evidence="1">SYSU2018</strain>
    </source>
</reference>
<sequence>MKPEFKFFSSTGNMGRLCRHLLSEKPSDENIVQNINAKEQLESDWEEEVEEEPLPTAEGALMSSLHFSIKECFSITCKTEADKNYRLLTSKNTYYVQFFILI</sequence>
<accession>A0ABD2N8X7</accession>
<gene>
    <name evidence="1" type="ORF">HHI36_019836</name>
</gene>
<evidence type="ECO:0000313" key="2">
    <source>
        <dbReference type="Proteomes" id="UP001516400"/>
    </source>
</evidence>
<dbReference type="Proteomes" id="UP001516400">
    <property type="component" value="Unassembled WGS sequence"/>
</dbReference>
<proteinExistence type="predicted"/>
<dbReference type="EMBL" id="JABFTP020000083">
    <property type="protein sequence ID" value="KAL3275064.1"/>
    <property type="molecule type" value="Genomic_DNA"/>
</dbReference>